<organism evidence="1">
    <name type="scientific">Vecturithrix granuli</name>
    <dbReference type="NCBI Taxonomy" id="1499967"/>
    <lineage>
        <taxon>Bacteria</taxon>
        <taxon>Candidatus Moduliflexota</taxon>
        <taxon>Candidatus Vecturitrichia</taxon>
        <taxon>Candidatus Vecturitrichales</taxon>
        <taxon>Candidatus Vecturitrichaceae</taxon>
        <taxon>Candidatus Vecturithrix</taxon>
    </lineage>
</organism>
<gene>
    <name evidence="1" type="ORF">U27_03778</name>
</gene>
<dbReference type="Proteomes" id="UP000030661">
    <property type="component" value="Unassembled WGS sequence"/>
</dbReference>
<dbReference type="eggNOG" id="ENOG5031ND8">
    <property type="taxonomic scope" value="Bacteria"/>
</dbReference>
<evidence type="ECO:0000313" key="1">
    <source>
        <dbReference type="EMBL" id="GAK56814.1"/>
    </source>
</evidence>
<accession>A0A081BWV9</accession>
<keyword evidence="2" id="KW-1185">Reference proteome</keyword>
<dbReference type="HOGENOM" id="CLU_136611_0_0_0"/>
<dbReference type="AlphaFoldDB" id="A0A081BWV9"/>
<dbReference type="STRING" id="1499967.U27_03778"/>
<proteinExistence type="predicted"/>
<sequence length="161" mass="18038">MMPIKATKLSLNLPFGLGGITIEPNEAEQRAAWTLYVELMTRIAVQPLDPDTGLLREALQSLYSLFSLTRKILLEAGPGVAHGPESLGPVAIEVLNKGLRPFTAKWHPRLSDHETKRPADLNQVEHERQWQHYDEMCDELAEVQEKMRVYAEALAKIAGAK</sequence>
<name>A0A081BWV9_VECG1</name>
<reference evidence="1" key="1">
    <citation type="journal article" date="2015" name="PeerJ">
        <title>First genomic representation of candidate bacterial phylum KSB3 points to enhanced environmental sensing as a trigger of wastewater bulking.</title>
        <authorList>
            <person name="Sekiguchi Y."/>
            <person name="Ohashi A."/>
            <person name="Parks D.H."/>
            <person name="Yamauchi T."/>
            <person name="Tyson G.W."/>
            <person name="Hugenholtz P."/>
        </authorList>
    </citation>
    <scope>NUCLEOTIDE SEQUENCE [LARGE SCALE GENOMIC DNA]</scope>
</reference>
<evidence type="ECO:0000313" key="2">
    <source>
        <dbReference type="Proteomes" id="UP000030661"/>
    </source>
</evidence>
<dbReference type="EMBL" id="DF820465">
    <property type="protein sequence ID" value="GAK56814.1"/>
    <property type="molecule type" value="Genomic_DNA"/>
</dbReference>
<protein>
    <submittedName>
        <fullName evidence="1">Uncharacterized protein</fullName>
    </submittedName>
</protein>